<evidence type="ECO:0008006" key="4">
    <source>
        <dbReference type="Google" id="ProtNLM"/>
    </source>
</evidence>
<sequence length="100" mass="10729">MRGTIRNAVVATFLATPVAAQGAGCAPRDVVVDRLDRTYGEVYAGGGLRGRHAIFEIWISAEDGTWTILMTRPDGIACVMAAGTNWHPAMESQQIRDTPA</sequence>
<reference evidence="2 3" key="1">
    <citation type="submission" date="2015-09" db="EMBL/GenBank/DDBJ databases">
        <authorList>
            <person name="Jackson K.R."/>
            <person name="Lunt B.L."/>
            <person name="Fisher J.N.B."/>
            <person name="Gardner A.V."/>
            <person name="Bailey M.E."/>
            <person name="Deus L.M."/>
            <person name="Earl A.S."/>
            <person name="Gibby P.D."/>
            <person name="Hartmann K.A."/>
            <person name="Liu J.E."/>
            <person name="Manci A.M."/>
            <person name="Nielsen D.A."/>
            <person name="Solomon M.B."/>
            <person name="Breakwell D.P."/>
            <person name="Burnett S.H."/>
            <person name="Grose J.H."/>
        </authorList>
    </citation>
    <scope>NUCLEOTIDE SEQUENCE [LARGE SCALE GENOMIC DNA]</scope>
    <source>
        <strain evidence="2 3">CECT 7799</strain>
    </source>
</reference>
<keyword evidence="1" id="KW-0732">Signal</keyword>
<organism evidence="2 3">
    <name type="scientific">Jannaschia seosinensis</name>
    <dbReference type="NCBI Taxonomy" id="313367"/>
    <lineage>
        <taxon>Bacteria</taxon>
        <taxon>Pseudomonadati</taxon>
        <taxon>Pseudomonadota</taxon>
        <taxon>Alphaproteobacteria</taxon>
        <taxon>Rhodobacterales</taxon>
        <taxon>Roseobacteraceae</taxon>
        <taxon>Jannaschia</taxon>
    </lineage>
</organism>
<keyword evidence="3" id="KW-1185">Reference proteome</keyword>
<accession>A0A0M7BAI5</accession>
<dbReference type="RefSeq" id="WP_055663097.1">
    <property type="nucleotide sequence ID" value="NZ_CYPR01000096.1"/>
</dbReference>
<evidence type="ECO:0000313" key="3">
    <source>
        <dbReference type="Proteomes" id="UP000049455"/>
    </source>
</evidence>
<evidence type="ECO:0000256" key="1">
    <source>
        <dbReference type="SAM" id="SignalP"/>
    </source>
</evidence>
<dbReference type="AlphaFoldDB" id="A0A0M7BAI5"/>
<evidence type="ECO:0000313" key="2">
    <source>
        <dbReference type="EMBL" id="CUH38832.1"/>
    </source>
</evidence>
<protein>
    <recommendedName>
        <fullName evidence="4">Lipoprotein</fullName>
    </recommendedName>
</protein>
<feature type="chain" id="PRO_5005810000" description="Lipoprotein" evidence="1">
    <location>
        <begin position="23"/>
        <end position="100"/>
    </location>
</feature>
<feature type="signal peptide" evidence="1">
    <location>
        <begin position="1"/>
        <end position="22"/>
    </location>
</feature>
<gene>
    <name evidence="2" type="ORF">JSE7799_01550</name>
</gene>
<dbReference type="OrthoDB" id="9810895at2"/>
<dbReference type="Proteomes" id="UP000049455">
    <property type="component" value="Unassembled WGS sequence"/>
</dbReference>
<proteinExistence type="predicted"/>
<name>A0A0M7BAI5_9RHOB</name>
<dbReference type="EMBL" id="CYPR01000096">
    <property type="protein sequence ID" value="CUH38832.1"/>
    <property type="molecule type" value="Genomic_DNA"/>
</dbReference>
<dbReference type="STRING" id="313367.JSE7799_01550"/>